<dbReference type="RefSeq" id="WP_168061416.1">
    <property type="nucleotide sequence ID" value="NZ_VTOW01000003.1"/>
</dbReference>
<organism evidence="3 4">
    <name type="scientific">Candidatus Manganitrophus noduliformans</name>
    <dbReference type="NCBI Taxonomy" id="2606439"/>
    <lineage>
        <taxon>Bacteria</taxon>
        <taxon>Pseudomonadati</taxon>
        <taxon>Nitrospirota</taxon>
        <taxon>Nitrospiria</taxon>
        <taxon>Candidatus Troglogloeales</taxon>
        <taxon>Candidatus Manganitrophaceae</taxon>
        <taxon>Candidatus Manganitrophus</taxon>
    </lineage>
</organism>
<dbReference type="PANTHER" id="PTHR43048:SF5">
    <property type="entry name" value="BLR5325 PROTEIN"/>
    <property type="match status" value="1"/>
</dbReference>
<dbReference type="Proteomes" id="UP000534783">
    <property type="component" value="Unassembled WGS sequence"/>
</dbReference>
<dbReference type="InterPro" id="IPR051785">
    <property type="entry name" value="MMCE/EMCE_epimerase"/>
</dbReference>
<protein>
    <submittedName>
        <fullName evidence="3">VOC family protein</fullName>
    </submittedName>
</protein>
<keyword evidence="4" id="KW-1185">Reference proteome</keyword>
<dbReference type="PROSITE" id="PS51819">
    <property type="entry name" value="VOC"/>
    <property type="match status" value="1"/>
</dbReference>
<dbReference type="EMBL" id="VTOW01000003">
    <property type="protein sequence ID" value="NKE72077.1"/>
    <property type="molecule type" value="Genomic_DNA"/>
</dbReference>
<name>A0A7X6DRL5_9BACT</name>
<dbReference type="GO" id="GO:0046872">
    <property type="term" value="F:metal ion binding"/>
    <property type="evidence" value="ECO:0007669"/>
    <property type="project" value="UniProtKB-KW"/>
</dbReference>
<dbReference type="AlphaFoldDB" id="A0A7X6DRL5"/>
<evidence type="ECO:0000313" key="4">
    <source>
        <dbReference type="Proteomes" id="UP000534783"/>
    </source>
</evidence>
<reference evidence="3 4" key="1">
    <citation type="journal article" date="2020" name="Nature">
        <title>Bacterial chemolithoautotrophy via manganese oxidation.</title>
        <authorList>
            <person name="Yu H."/>
            <person name="Leadbetter J.R."/>
        </authorList>
    </citation>
    <scope>NUCLEOTIDE SEQUENCE [LARGE SCALE GENOMIC DNA]</scope>
    <source>
        <strain evidence="3 4">Mn-1</strain>
    </source>
</reference>
<dbReference type="Gene3D" id="3.10.180.10">
    <property type="entry name" value="2,3-Dihydroxybiphenyl 1,2-Dioxygenase, domain 1"/>
    <property type="match status" value="1"/>
</dbReference>
<feature type="domain" description="VOC" evidence="2">
    <location>
        <begin position="8"/>
        <end position="131"/>
    </location>
</feature>
<dbReference type="InterPro" id="IPR037523">
    <property type="entry name" value="VOC_core"/>
</dbReference>
<dbReference type="Pfam" id="PF00903">
    <property type="entry name" value="Glyoxalase"/>
    <property type="match status" value="1"/>
</dbReference>
<evidence type="ECO:0000256" key="1">
    <source>
        <dbReference type="ARBA" id="ARBA00022723"/>
    </source>
</evidence>
<dbReference type="InterPro" id="IPR029068">
    <property type="entry name" value="Glyas_Bleomycin-R_OHBP_Dase"/>
</dbReference>
<proteinExistence type="predicted"/>
<comment type="caution">
    <text evidence="3">The sequence shown here is derived from an EMBL/GenBank/DDBJ whole genome shotgun (WGS) entry which is preliminary data.</text>
</comment>
<accession>A0A7X6DRL5</accession>
<evidence type="ECO:0000313" key="3">
    <source>
        <dbReference type="EMBL" id="NKE72077.1"/>
    </source>
</evidence>
<dbReference type="GO" id="GO:0046491">
    <property type="term" value="P:L-methylmalonyl-CoA metabolic process"/>
    <property type="evidence" value="ECO:0007669"/>
    <property type="project" value="TreeGrafter"/>
</dbReference>
<gene>
    <name evidence="3" type="ORF">MNODULE_15110</name>
</gene>
<dbReference type="SUPFAM" id="SSF54593">
    <property type="entry name" value="Glyoxalase/Bleomycin resistance protein/Dihydroxybiphenyl dioxygenase"/>
    <property type="match status" value="1"/>
</dbReference>
<dbReference type="PANTHER" id="PTHR43048">
    <property type="entry name" value="METHYLMALONYL-COA EPIMERASE"/>
    <property type="match status" value="1"/>
</dbReference>
<keyword evidence="1" id="KW-0479">Metal-binding</keyword>
<dbReference type="GO" id="GO:0004493">
    <property type="term" value="F:methylmalonyl-CoA epimerase activity"/>
    <property type="evidence" value="ECO:0007669"/>
    <property type="project" value="TreeGrafter"/>
</dbReference>
<evidence type="ECO:0000259" key="2">
    <source>
        <dbReference type="PROSITE" id="PS51819"/>
    </source>
</evidence>
<dbReference type="InterPro" id="IPR004360">
    <property type="entry name" value="Glyas_Fos-R_dOase_dom"/>
</dbReference>
<sequence>MRNDSYFQIHHIAIQTADLERSAAFYGETLGLVRIKEEKTPKGRKIIWFDSGTGRIELYSGKPEQALIKPWSPNSVGPISIGFRVNDLEEAVRRLMEANVPVIKPPYEPVPGERAAMIQGPDGEEIVLLEKEVG</sequence>